<dbReference type="PROSITE" id="PS00086">
    <property type="entry name" value="CYTOCHROME_P450"/>
    <property type="match status" value="1"/>
</dbReference>
<keyword evidence="3" id="KW-0153">Cholesterol metabolism</keyword>
<evidence type="ECO:0000256" key="14">
    <source>
        <dbReference type="ARBA" id="ARBA00070775"/>
    </source>
</evidence>
<dbReference type="PRINTS" id="PR00359">
    <property type="entry name" value="BP450"/>
</dbReference>
<evidence type="ECO:0000256" key="9">
    <source>
        <dbReference type="ARBA" id="ARBA00023033"/>
    </source>
</evidence>
<evidence type="ECO:0000256" key="13">
    <source>
        <dbReference type="ARBA" id="ARBA00049645"/>
    </source>
</evidence>
<keyword evidence="9 18" id="KW-0503">Monooxygenase</keyword>
<dbReference type="PRINTS" id="PR00385">
    <property type="entry name" value="P450"/>
</dbReference>
<evidence type="ECO:0000256" key="17">
    <source>
        <dbReference type="ARBA" id="ARBA00083909"/>
    </source>
</evidence>
<keyword evidence="11" id="KW-1207">Sterol metabolism</keyword>
<evidence type="ECO:0000256" key="5">
    <source>
        <dbReference type="ARBA" id="ARBA00022723"/>
    </source>
</evidence>
<comment type="caution">
    <text evidence="19">The sequence shown here is derived from an EMBL/GenBank/DDBJ whole genome shotgun (WGS) entry which is preliminary data.</text>
</comment>
<dbReference type="AlphaFoldDB" id="A0A850Q045"/>
<comment type="pathway">
    <text evidence="13">Steroid metabolism; cholesterol degradation.</text>
</comment>
<dbReference type="Proteomes" id="UP000570517">
    <property type="component" value="Unassembled WGS sequence"/>
</dbReference>
<dbReference type="InterPro" id="IPR002397">
    <property type="entry name" value="Cyt_P450_B"/>
</dbReference>
<dbReference type="GO" id="GO:0008395">
    <property type="term" value="F:steroid hydroxylase activity"/>
    <property type="evidence" value="ECO:0007669"/>
    <property type="project" value="TreeGrafter"/>
</dbReference>
<dbReference type="Pfam" id="PF00067">
    <property type="entry name" value="p450"/>
    <property type="match status" value="1"/>
</dbReference>
<evidence type="ECO:0000256" key="3">
    <source>
        <dbReference type="ARBA" id="ARBA00022548"/>
    </source>
</evidence>
<comment type="similarity">
    <text evidence="2 18">Belongs to the cytochrome P450 family.</text>
</comment>
<dbReference type="InterPro" id="IPR036396">
    <property type="entry name" value="Cyt_P450_sf"/>
</dbReference>
<sequence length="410" mass="45613">MTSTSPSVEAGLGAHPDVDLADGRFYADGPAAREAYTWMRANQPVFRDRNGLAAATSHQAVLDAERNPELFSSAGGIRPDQPGMPYMIDMDDPAHLLRRKLVNAGFTRKRVMDRLSSIETLCDTLIDAVCERGECDFVRDIAAPLPMAVIGDMLGVIPDERDMLLKWSDDLVGGLSSHVDEQTVQKLMDTFAAYTAFTMEVIAKRRAEPTDDLFSVLVNSEVEGQRMSDDEIVFETLLILIGGDETTRHTLSGGTEQLLRHRDQWDALVADPDKLPGAIEEMLRWTSPVKNMCRVLTDDTEFHGTELRKDEKIMLMFESANFDESVFGDPENFRIDRNPNNHLAFGFGTHFCLGNQLARLELSRMTTKVLQRLPDLRLAEGADVPLRPANFVSGPEAMPVVFTPTARVLD</sequence>
<dbReference type="RefSeq" id="WP_178361690.1">
    <property type="nucleotide sequence ID" value="NZ_JABFYL010000049.1"/>
</dbReference>
<keyword evidence="20" id="KW-1185">Reference proteome</keyword>
<evidence type="ECO:0000256" key="1">
    <source>
        <dbReference type="ARBA" id="ARBA00001971"/>
    </source>
</evidence>
<name>A0A850Q045_9MYCO</name>
<evidence type="ECO:0000256" key="8">
    <source>
        <dbReference type="ARBA" id="ARBA00023004"/>
    </source>
</evidence>
<dbReference type="CDD" id="cd11033">
    <property type="entry name" value="CYP142-like"/>
    <property type="match status" value="1"/>
</dbReference>
<evidence type="ECO:0000256" key="7">
    <source>
        <dbReference type="ARBA" id="ARBA00023002"/>
    </source>
</evidence>
<keyword evidence="7 18" id="KW-0560">Oxidoreductase</keyword>
<evidence type="ECO:0000256" key="16">
    <source>
        <dbReference type="ARBA" id="ARBA00082981"/>
    </source>
</evidence>
<comment type="cofactor">
    <cofactor evidence="1">
        <name>heme</name>
        <dbReference type="ChEBI" id="CHEBI:30413"/>
    </cofactor>
</comment>
<evidence type="ECO:0000256" key="11">
    <source>
        <dbReference type="ARBA" id="ARBA00023166"/>
    </source>
</evidence>
<dbReference type="InterPro" id="IPR001128">
    <property type="entry name" value="Cyt_P450"/>
</dbReference>
<dbReference type="InterPro" id="IPR017972">
    <property type="entry name" value="Cyt_P450_CS"/>
</dbReference>
<dbReference type="FunFam" id="1.10.630.10:FF:000018">
    <property type="entry name" value="Cytochrome P450 monooxygenase"/>
    <property type="match status" value="1"/>
</dbReference>
<evidence type="ECO:0000313" key="20">
    <source>
        <dbReference type="Proteomes" id="UP000570517"/>
    </source>
</evidence>
<evidence type="ECO:0000256" key="10">
    <source>
        <dbReference type="ARBA" id="ARBA00023098"/>
    </source>
</evidence>
<dbReference type="PANTHER" id="PTHR46696">
    <property type="entry name" value="P450, PUTATIVE (EUROFUNG)-RELATED"/>
    <property type="match status" value="1"/>
</dbReference>
<evidence type="ECO:0000313" key="19">
    <source>
        <dbReference type="EMBL" id="NVN53484.1"/>
    </source>
</evidence>
<dbReference type="GO" id="GO:0036199">
    <property type="term" value="F:cholest-4-en-3-one 26-monooxygenase activity"/>
    <property type="evidence" value="ECO:0007669"/>
    <property type="project" value="TreeGrafter"/>
</dbReference>
<dbReference type="GO" id="GO:0006707">
    <property type="term" value="P:cholesterol catabolic process"/>
    <property type="evidence" value="ECO:0007669"/>
    <property type="project" value="TreeGrafter"/>
</dbReference>
<evidence type="ECO:0000256" key="15">
    <source>
        <dbReference type="ARBA" id="ARBA00079588"/>
    </source>
</evidence>
<keyword evidence="6" id="KW-0442">Lipid degradation</keyword>
<proteinExistence type="inferred from homology"/>
<accession>A0A850Q045</accession>
<protein>
    <recommendedName>
        <fullName evidence="14">Steroid C26-monooxygenase</fullName>
    </recommendedName>
    <alternativeName>
        <fullName evidence="15">Cholest-4-en-3-one C26-monooxygenase</fullName>
    </alternativeName>
    <alternativeName>
        <fullName evidence="17">Cholesterol C26-monooxygenase</fullName>
    </alternativeName>
    <alternativeName>
        <fullName evidence="16">Steroid C27-monooxygenase</fullName>
    </alternativeName>
</protein>
<keyword evidence="10" id="KW-0443">Lipid metabolism</keyword>
<evidence type="ECO:0000256" key="6">
    <source>
        <dbReference type="ARBA" id="ARBA00022963"/>
    </source>
</evidence>
<gene>
    <name evidence="19" type="ORF">HLY00_3832</name>
</gene>
<keyword evidence="5 18" id="KW-0479">Metal-binding</keyword>
<dbReference type="Gene3D" id="1.10.630.10">
    <property type="entry name" value="Cytochrome P450"/>
    <property type="match status" value="1"/>
</dbReference>
<evidence type="ECO:0000256" key="12">
    <source>
        <dbReference type="ARBA" id="ARBA00023221"/>
    </source>
</evidence>
<keyword evidence="4 18" id="KW-0349">Heme</keyword>
<keyword evidence="12" id="KW-0753">Steroid metabolism</keyword>
<dbReference type="GO" id="GO:0020037">
    <property type="term" value="F:heme binding"/>
    <property type="evidence" value="ECO:0007669"/>
    <property type="project" value="InterPro"/>
</dbReference>
<dbReference type="GO" id="GO:0005506">
    <property type="term" value="F:iron ion binding"/>
    <property type="evidence" value="ECO:0007669"/>
    <property type="project" value="InterPro"/>
</dbReference>
<dbReference type="PANTHER" id="PTHR46696:SF4">
    <property type="entry name" value="BIOTIN BIOSYNTHESIS CYTOCHROME P450"/>
    <property type="match status" value="1"/>
</dbReference>
<organism evidence="19 20">
    <name type="scientific">Mycolicibacterium hippocampi</name>
    <dbReference type="NCBI Taxonomy" id="659824"/>
    <lineage>
        <taxon>Bacteria</taxon>
        <taxon>Bacillati</taxon>
        <taxon>Actinomycetota</taxon>
        <taxon>Actinomycetes</taxon>
        <taxon>Mycobacteriales</taxon>
        <taxon>Mycobacteriaceae</taxon>
        <taxon>Mycolicibacterium</taxon>
    </lineage>
</organism>
<evidence type="ECO:0000256" key="4">
    <source>
        <dbReference type="ARBA" id="ARBA00022617"/>
    </source>
</evidence>
<evidence type="ECO:0000256" key="2">
    <source>
        <dbReference type="ARBA" id="ARBA00010617"/>
    </source>
</evidence>
<dbReference type="EMBL" id="JABFYL010000049">
    <property type="protein sequence ID" value="NVN53484.1"/>
    <property type="molecule type" value="Genomic_DNA"/>
</dbReference>
<reference evidence="19 20" key="1">
    <citation type="submission" date="2020-05" db="EMBL/GenBank/DDBJ databases">
        <title>Draft genome sequence of Mycobacterium hippocampi DL, isolated from European seabass, Dicentrarchus labrax, reared in fish farms.</title>
        <authorList>
            <person name="Stathopoulou P."/>
            <person name="Asimakis E."/>
            <person name="Tzokas K."/>
            <person name="Batargias C."/>
            <person name="Tsiamis G."/>
        </authorList>
    </citation>
    <scope>NUCLEOTIDE SEQUENCE [LARGE SCALE GENOMIC DNA]</scope>
    <source>
        <strain evidence="19 20">DL</strain>
    </source>
</reference>
<evidence type="ECO:0000256" key="18">
    <source>
        <dbReference type="RuleBase" id="RU000461"/>
    </source>
</evidence>
<keyword evidence="8 18" id="KW-0408">Iron</keyword>
<dbReference type="SUPFAM" id="SSF48264">
    <property type="entry name" value="Cytochrome P450"/>
    <property type="match status" value="1"/>
</dbReference>